<dbReference type="EMBL" id="LJDB01000105">
    <property type="protein sequence ID" value="ONI37701.1"/>
    <property type="molecule type" value="Genomic_DNA"/>
</dbReference>
<gene>
    <name evidence="1" type="ORF">AN396_12470</name>
</gene>
<evidence type="ECO:0000313" key="1">
    <source>
        <dbReference type="EMBL" id="ONI37701.1"/>
    </source>
</evidence>
<organism evidence="1 2">
    <name type="scientific">Candidatus Epulonipiscium fishelsonii</name>
    <dbReference type="NCBI Taxonomy" id="77094"/>
    <lineage>
        <taxon>Bacteria</taxon>
        <taxon>Bacillati</taxon>
        <taxon>Bacillota</taxon>
        <taxon>Clostridia</taxon>
        <taxon>Lachnospirales</taxon>
        <taxon>Lachnospiraceae</taxon>
        <taxon>Candidatus Epulonipiscium</taxon>
    </lineage>
</organism>
<name>A0ACC8X7R9_9FIRM</name>
<reference evidence="1" key="1">
    <citation type="submission" date="2016-08" db="EMBL/GenBank/DDBJ databases">
        <authorList>
            <person name="Ngugi D.K."/>
            <person name="Miyake S."/>
            <person name="Stingl U."/>
        </authorList>
    </citation>
    <scope>NUCLEOTIDE SEQUENCE</scope>
    <source>
        <strain evidence="1">SCG-B11WGA-EpuloA1</strain>
    </source>
</reference>
<sequence length="303" mass="34130">MYRKRFILLTILFLLLGCSSNGNTSTQKFNVYFFNPTKNIMAVEKVTMELNENTSKNDLIYQAIHALYSGPVSKNLQRVVPVEVIVSLQNGIATIELSPDYDKLIISDQIILRSSLVYTVTDFDFVNGVQFLVGDEPLKNNNGIRIGVLDRNNIGIGAMDPNPPTTRQLLILYFRKEGTNELVPEIRDVQVNQDVPIEQYIIEELIKGPSIEGLEPTLPKTTIINAIKVQDTVFQIDLTYEKQAKELTLPEGETLLIYSIVNSVTEIGKIQKVSFLMNGEEPDSIGEIDFSILFERNEDLIAQ</sequence>
<dbReference type="Proteomes" id="UP000188605">
    <property type="component" value="Unassembled WGS sequence"/>
</dbReference>
<accession>A0ACC8X7R9</accession>
<protein>
    <submittedName>
        <fullName evidence="1">Uncharacterized protein</fullName>
    </submittedName>
</protein>
<keyword evidence="2" id="KW-1185">Reference proteome</keyword>
<proteinExistence type="predicted"/>
<evidence type="ECO:0000313" key="2">
    <source>
        <dbReference type="Proteomes" id="UP000188605"/>
    </source>
</evidence>
<comment type="caution">
    <text evidence="1">The sequence shown here is derived from an EMBL/GenBank/DDBJ whole genome shotgun (WGS) entry which is preliminary data.</text>
</comment>